<dbReference type="EMBL" id="JAGVRK010000001">
    <property type="protein sequence ID" value="MBS2968593.1"/>
    <property type="molecule type" value="Genomic_DNA"/>
</dbReference>
<dbReference type="RefSeq" id="WP_211557523.1">
    <property type="nucleotide sequence ID" value="NZ_JAGVRK010000001.1"/>
</dbReference>
<reference evidence="1 2" key="1">
    <citation type="submission" date="2021-04" db="EMBL/GenBank/DDBJ databases">
        <title>Metabacillus sp. strain KIGAM252 whole genome sequence.</title>
        <authorList>
            <person name="Seo M.-J."/>
            <person name="Cho E.-S."/>
            <person name="Hwang C.Y."/>
            <person name="Yoon D.J."/>
        </authorList>
    </citation>
    <scope>NUCLEOTIDE SEQUENCE [LARGE SCALE GENOMIC DNA]</scope>
    <source>
        <strain evidence="1 2">KIGAM252</strain>
    </source>
</reference>
<name>A0ABS5LCX1_9BACI</name>
<gene>
    <name evidence="1" type="ORF">J9317_07460</name>
</gene>
<accession>A0ABS5LCX1</accession>
<sequence length="126" mass="14748">MIVFAASAAIVLIIYLIREWYRRYIPVRNIPCLSVKRMDGFPIVDVRDFNNRHAITLDQSMNIPYSYLQKTFNDINAQEIYLIAATKLERNMSIRFLKRKGILVKGYALSDEKECNGKSRLDTMHM</sequence>
<organism evidence="1 2">
    <name type="scientific">Metabacillus flavus</name>
    <dbReference type="NCBI Taxonomy" id="2823519"/>
    <lineage>
        <taxon>Bacteria</taxon>
        <taxon>Bacillati</taxon>
        <taxon>Bacillota</taxon>
        <taxon>Bacilli</taxon>
        <taxon>Bacillales</taxon>
        <taxon>Bacillaceae</taxon>
        <taxon>Metabacillus</taxon>
    </lineage>
</organism>
<proteinExistence type="predicted"/>
<evidence type="ECO:0000313" key="2">
    <source>
        <dbReference type="Proteomes" id="UP000682403"/>
    </source>
</evidence>
<evidence type="ECO:0000313" key="1">
    <source>
        <dbReference type="EMBL" id="MBS2968593.1"/>
    </source>
</evidence>
<dbReference type="Proteomes" id="UP000682403">
    <property type="component" value="Unassembled WGS sequence"/>
</dbReference>
<dbReference type="InterPro" id="IPR036873">
    <property type="entry name" value="Rhodanese-like_dom_sf"/>
</dbReference>
<protein>
    <submittedName>
        <fullName evidence="1">Sulfurtransferase</fullName>
    </submittedName>
</protein>
<dbReference type="SUPFAM" id="SSF52821">
    <property type="entry name" value="Rhodanese/Cell cycle control phosphatase"/>
    <property type="match status" value="1"/>
</dbReference>
<comment type="caution">
    <text evidence="1">The sequence shown here is derived from an EMBL/GenBank/DDBJ whole genome shotgun (WGS) entry which is preliminary data.</text>
</comment>
<keyword evidence="2" id="KW-1185">Reference proteome</keyword>